<name>A0AAX0U1W4_BURPE</name>
<accession>A0AAX0U1W4</accession>
<reference evidence="1 2" key="1">
    <citation type="submission" date="2017-11" db="EMBL/GenBank/DDBJ databases">
        <title>Molecular characterization of Burkholderia pseudomallei and closely related isolates from Vietnam.</title>
        <authorList>
            <person name="Ustinov D.V."/>
            <person name="Antonov A.S."/>
            <person name="Avdusheva E.F."/>
            <person name="Shpak I.M."/>
            <person name="Zakharova I.B."/>
            <person name="Thi L.A."/>
            <person name="Teteryatnikova N."/>
            <person name="Lopasteyskaya Y.A."/>
            <person name="Kuzyutina J.A."/>
            <person name="Ngo T.N."/>
            <person name="Victorov D.V."/>
        </authorList>
    </citation>
    <scope>NUCLEOTIDE SEQUENCE [LARGE SCALE GENOMIC DNA]</scope>
    <source>
        <strain evidence="1 2">V1512</strain>
    </source>
</reference>
<organism evidence="1 2">
    <name type="scientific">Burkholderia pseudomallei</name>
    <name type="common">Pseudomonas pseudomallei</name>
    <dbReference type="NCBI Taxonomy" id="28450"/>
    <lineage>
        <taxon>Bacteria</taxon>
        <taxon>Pseudomonadati</taxon>
        <taxon>Pseudomonadota</taxon>
        <taxon>Betaproteobacteria</taxon>
        <taxon>Burkholderiales</taxon>
        <taxon>Burkholderiaceae</taxon>
        <taxon>Burkholderia</taxon>
        <taxon>pseudomallei group</taxon>
    </lineage>
</organism>
<evidence type="ECO:0000313" key="1">
    <source>
        <dbReference type="EMBL" id="PJO62553.1"/>
    </source>
</evidence>
<protein>
    <submittedName>
        <fullName evidence="1">Uncharacterized protein</fullName>
    </submittedName>
</protein>
<dbReference type="AlphaFoldDB" id="A0AAX0U1W4"/>
<evidence type="ECO:0000313" key="2">
    <source>
        <dbReference type="Proteomes" id="UP000231878"/>
    </source>
</evidence>
<dbReference type="EMBL" id="PHRB01000044">
    <property type="protein sequence ID" value="PJO62553.1"/>
    <property type="molecule type" value="Genomic_DNA"/>
</dbReference>
<dbReference type="Proteomes" id="UP000231878">
    <property type="component" value="Unassembled WGS sequence"/>
</dbReference>
<comment type="caution">
    <text evidence="1">The sequence shown here is derived from an EMBL/GenBank/DDBJ whole genome shotgun (WGS) entry which is preliminary data.</text>
</comment>
<proteinExistence type="predicted"/>
<gene>
    <name evidence="1" type="ORF">CWD88_30795</name>
</gene>
<sequence length="55" mass="6132">MPGLSEAGADAVPFSASPVSMRDSDYHPRAPRHFEMKNNWFGFCGGSFIVNSRWL</sequence>